<name>A0AB34K8S3_PRYPA</name>
<evidence type="ECO:0000313" key="1">
    <source>
        <dbReference type="EMBL" id="KAL1530894.1"/>
    </source>
</evidence>
<dbReference type="PANTHER" id="PTHR31389:SF4">
    <property type="entry name" value="LD39211P"/>
    <property type="match status" value="1"/>
</dbReference>
<gene>
    <name evidence="1" type="ORF">AB1Y20_001785</name>
</gene>
<keyword evidence="2" id="KW-1185">Reference proteome</keyword>
<organism evidence="1 2">
    <name type="scientific">Prymnesium parvum</name>
    <name type="common">Toxic golden alga</name>
    <dbReference type="NCBI Taxonomy" id="97485"/>
    <lineage>
        <taxon>Eukaryota</taxon>
        <taxon>Haptista</taxon>
        <taxon>Haptophyta</taxon>
        <taxon>Prymnesiophyceae</taxon>
        <taxon>Prymnesiales</taxon>
        <taxon>Prymnesiaceae</taxon>
        <taxon>Prymnesium</taxon>
    </lineage>
</organism>
<comment type="caution">
    <text evidence="1">The sequence shown here is derived from an EMBL/GenBank/DDBJ whole genome shotgun (WGS) entry which is preliminary data.</text>
</comment>
<accession>A0AB34K8S3</accession>
<dbReference type="EMBL" id="JBGBPQ010000001">
    <property type="protein sequence ID" value="KAL1530894.1"/>
    <property type="molecule type" value="Genomic_DNA"/>
</dbReference>
<dbReference type="PANTHER" id="PTHR31389">
    <property type="entry name" value="LD39211P"/>
    <property type="match status" value="1"/>
</dbReference>
<evidence type="ECO:0008006" key="3">
    <source>
        <dbReference type="Google" id="ProtNLM"/>
    </source>
</evidence>
<reference evidence="1 2" key="1">
    <citation type="journal article" date="2024" name="Science">
        <title>Giant polyketide synthase enzymes in the biosynthesis of giant marine polyether toxins.</title>
        <authorList>
            <person name="Fallon T.R."/>
            <person name="Shende V.V."/>
            <person name="Wierzbicki I.H."/>
            <person name="Pendleton A.L."/>
            <person name="Watervoot N.F."/>
            <person name="Auber R.P."/>
            <person name="Gonzalez D.J."/>
            <person name="Wisecaver J.H."/>
            <person name="Moore B.S."/>
        </authorList>
    </citation>
    <scope>NUCLEOTIDE SEQUENCE [LARGE SCALE GENOMIC DNA]</scope>
    <source>
        <strain evidence="1 2">12B1</strain>
    </source>
</reference>
<proteinExistence type="predicted"/>
<evidence type="ECO:0000313" key="2">
    <source>
        <dbReference type="Proteomes" id="UP001515480"/>
    </source>
</evidence>
<dbReference type="AlphaFoldDB" id="A0AB34K8S3"/>
<sequence length="265" mass="28305">MGPAPSSAIPPAASALRVRVLSAATADHFNSLRCMVSTLATTDPSAEVLVFALDESVASRDAALRAANPRLRVQPVNWSALPAFARVRPALRAKRDESLRAGHYAWKPLLISREAASREAPRRDATVWLDAEHRLRGRGVVGELVRRARAAGGVFSTRSAGTAAQWTHEGMIGRMYNRSAAAAAPSRAVLGRTRPARLAAWPNCDASTLALVHGSSAARELLEAWSACARDLSCIAPEGSSRANHRQDQAALTLLLQARSGLLWA</sequence>
<dbReference type="Proteomes" id="UP001515480">
    <property type="component" value="Unassembled WGS sequence"/>
</dbReference>
<protein>
    <recommendedName>
        <fullName evidence="3">Glycosyltransferase family 2 protein</fullName>
    </recommendedName>
</protein>